<protein>
    <recommendedName>
        <fullName evidence="3">Lipoprotein</fullName>
    </recommendedName>
</protein>
<name>A0A344TMX5_9BACT</name>
<organism evidence="1 2">
    <name type="scientific">Runella rosea</name>
    <dbReference type="NCBI Taxonomy" id="2259595"/>
    <lineage>
        <taxon>Bacteria</taxon>
        <taxon>Pseudomonadati</taxon>
        <taxon>Bacteroidota</taxon>
        <taxon>Cytophagia</taxon>
        <taxon>Cytophagales</taxon>
        <taxon>Spirosomataceae</taxon>
        <taxon>Runella</taxon>
    </lineage>
</organism>
<dbReference type="EMBL" id="CP030850">
    <property type="protein sequence ID" value="AXE19996.1"/>
    <property type="molecule type" value="Genomic_DNA"/>
</dbReference>
<dbReference type="AlphaFoldDB" id="A0A344TMX5"/>
<sequence>MKVNFTKQICFTFLIAISVVWICSCDTKNQQAGETEKPAVDSLSGPTTNVPNTSQSELLRTVLGKPGGDFRGVKFGDPISKIKELESFELFEDSTDHVGFTYETENFEAIDVMYYLDKNQLLNGIRVDVYLNDATSVKGLWTQFETYLSGKYVIDKKQGKGAFWKDKGGRMVKLEDVSKGKDFGLRLSIGTKGMKTMPM</sequence>
<reference evidence="1 2" key="1">
    <citation type="submission" date="2018-07" db="EMBL/GenBank/DDBJ databases">
        <title>Genome sequencing of Runella.</title>
        <authorList>
            <person name="Baek M.-G."/>
            <person name="Yi H."/>
        </authorList>
    </citation>
    <scope>NUCLEOTIDE SEQUENCE [LARGE SCALE GENOMIC DNA]</scope>
    <source>
        <strain evidence="1 2">HYN0085</strain>
    </source>
</reference>
<evidence type="ECO:0000313" key="1">
    <source>
        <dbReference type="EMBL" id="AXE19996.1"/>
    </source>
</evidence>
<accession>A0A344TMX5</accession>
<dbReference type="OrthoDB" id="958015at2"/>
<evidence type="ECO:0000313" key="2">
    <source>
        <dbReference type="Proteomes" id="UP000251993"/>
    </source>
</evidence>
<evidence type="ECO:0008006" key="3">
    <source>
        <dbReference type="Google" id="ProtNLM"/>
    </source>
</evidence>
<dbReference type="PROSITE" id="PS51257">
    <property type="entry name" value="PROKAR_LIPOPROTEIN"/>
    <property type="match status" value="1"/>
</dbReference>
<keyword evidence="2" id="KW-1185">Reference proteome</keyword>
<dbReference type="RefSeq" id="WP_114068762.1">
    <property type="nucleotide sequence ID" value="NZ_CP030850.1"/>
</dbReference>
<dbReference type="KEGG" id="run:DR864_20710"/>
<dbReference type="Proteomes" id="UP000251993">
    <property type="component" value="Chromosome"/>
</dbReference>
<proteinExistence type="predicted"/>
<gene>
    <name evidence="1" type="ORF">DR864_20710</name>
</gene>